<feature type="compositionally biased region" description="Low complexity" evidence="8">
    <location>
        <begin position="374"/>
        <end position="383"/>
    </location>
</feature>
<protein>
    <submittedName>
        <fullName evidence="12">Uncharacterized protein</fullName>
    </submittedName>
</protein>
<evidence type="ECO:0000256" key="1">
    <source>
        <dbReference type="ARBA" id="ARBA00022723"/>
    </source>
</evidence>
<comment type="caution">
    <text evidence="12">The sequence shown here is derived from an EMBL/GenBank/DDBJ whole genome shotgun (WGS) entry which is preliminary data.</text>
</comment>
<evidence type="ECO:0000256" key="2">
    <source>
        <dbReference type="ARBA" id="ARBA00022771"/>
    </source>
</evidence>
<organism evidence="12 13">
    <name type="scientific">Colletotrichum simmondsii</name>
    <dbReference type="NCBI Taxonomy" id="703756"/>
    <lineage>
        <taxon>Eukaryota</taxon>
        <taxon>Fungi</taxon>
        <taxon>Dikarya</taxon>
        <taxon>Ascomycota</taxon>
        <taxon>Pezizomycotina</taxon>
        <taxon>Sordariomycetes</taxon>
        <taxon>Hypocreomycetidae</taxon>
        <taxon>Glomerellales</taxon>
        <taxon>Glomerellaceae</taxon>
        <taxon>Colletotrichum</taxon>
        <taxon>Colletotrichum acutatum species complex</taxon>
    </lineage>
</organism>
<evidence type="ECO:0000259" key="10">
    <source>
        <dbReference type="PROSITE" id="PS50048"/>
    </source>
</evidence>
<keyword evidence="9" id="KW-0812">Transmembrane</keyword>
<feature type="domain" description="C2H2-type" evidence="11">
    <location>
        <begin position="34"/>
        <end position="61"/>
    </location>
</feature>
<keyword evidence="4" id="KW-0805">Transcription regulation</keyword>
<feature type="region of interest" description="Disordered" evidence="8">
    <location>
        <begin position="864"/>
        <end position="897"/>
    </location>
</feature>
<dbReference type="SUPFAM" id="SSF57667">
    <property type="entry name" value="beta-beta-alpha zinc fingers"/>
    <property type="match status" value="1"/>
</dbReference>
<dbReference type="Gene3D" id="4.10.240.10">
    <property type="entry name" value="Zn(2)-C6 fungal-type DNA-binding domain"/>
    <property type="match status" value="1"/>
</dbReference>
<dbReference type="GO" id="GO:0000981">
    <property type="term" value="F:DNA-binding transcription factor activity, RNA polymerase II-specific"/>
    <property type="evidence" value="ECO:0007669"/>
    <property type="project" value="InterPro"/>
</dbReference>
<evidence type="ECO:0000259" key="11">
    <source>
        <dbReference type="PROSITE" id="PS50157"/>
    </source>
</evidence>
<dbReference type="Pfam" id="PF00172">
    <property type="entry name" value="Zn_clus"/>
    <property type="match status" value="1"/>
</dbReference>
<dbReference type="Pfam" id="PF13912">
    <property type="entry name" value="zf-C2H2_6"/>
    <property type="match status" value="2"/>
</dbReference>
<feature type="domain" description="C2H2-type" evidence="11">
    <location>
        <begin position="62"/>
        <end position="84"/>
    </location>
</feature>
<dbReference type="InterPro" id="IPR007219">
    <property type="entry name" value="XnlR_reg_dom"/>
</dbReference>
<name>A0A135TGS7_9PEZI</name>
<dbReference type="PANTHER" id="PTHR47660:SF7">
    <property type="entry name" value="TRANSCRIPTION FACTOR WITH C2H2 AND ZN(2)-CYS(6) DNA BINDING DOMAIN (EUROFUNG)"/>
    <property type="match status" value="1"/>
</dbReference>
<dbReference type="InterPro" id="IPR036864">
    <property type="entry name" value="Zn2-C6_fun-type_DNA-bd_sf"/>
</dbReference>
<reference evidence="12 13" key="1">
    <citation type="submission" date="2014-02" db="EMBL/GenBank/DDBJ databases">
        <title>The genome sequence of Colletotrichum simmondsii CBS122122.</title>
        <authorList>
            <person name="Baroncelli R."/>
            <person name="Thon M.R."/>
        </authorList>
    </citation>
    <scope>NUCLEOTIDE SEQUENCE [LARGE SCALE GENOMIC DNA]</scope>
    <source>
        <strain evidence="12 13">CBS122122</strain>
    </source>
</reference>
<dbReference type="InterPro" id="IPR013087">
    <property type="entry name" value="Znf_C2H2_type"/>
</dbReference>
<keyword evidence="3" id="KW-0862">Zinc</keyword>
<evidence type="ECO:0000313" key="13">
    <source>
        <dbReference type="Proteomes" id="UP000070328"/>
    </source>
</evidence>
<dbReference type="CDD" id="cd00067">
    <property type="entry name" value="GAL4"/>
    <property type="match status" value="1"/>
</dbReference>
<dbReference type="AlphaFoldDB" id="A0A135TGS7"/>
<dbReference type="PROSITE" id="PS00028">
    <property type="entry name" value="ZINC_FINGER_C2H2_1"/>
    <property type="match status" value="2"/>
</dbReference>
<dbReference type="PROSITE" id="PS50048">
    <property type="entry name" value="ZN2_CY6_FUNGAL_2"/>
    <property type="match status" value="1"/>
</dbReference>
<keyword evidence="6" id="KW-0539">Nucleus</keyword>
<dbReference type="GO" id="GO:0006351">
    <property type="term" value="P:DNA-templated transcription"/>
    <property type="evidence" value="ECO:0007669"/>
    <property type="project" value="InterPro"/>
</dbReference>
<feature type="region of interest" description="Disordered" evidence="8">
    <location>
        <begin position="1"/>
        <end position="22"/>
    </location>
</feature>
<dbReference type="PANTHER" id="PTHR47660">
    <property type="entry name" value="TRANSCRIPTION FACTOR WITH C2H2 AND ZN(2)-CYS(6) DNA BINDING DOMAIN (EUROFUNG)-RELATED-RELATED"/>
    <property type="match status" value="1"/>
</dbReference>
<dbReference type="SMART" id="SM00066">
    <property type="entry name" value="GAL4"/>
    <property type="match status" value="1"/>
</dbReference>
<dbReference type="EMBL" id="JFBX01000166">
    <property type="protein sequence ID" value="KXH47338.1"/>
    <property type="molecule type" value="Genomic_DNA"/>
</dbReference>
<proteinExistence type="predicted"/>
<evidence type="ECO:0000256" key="5">
    <source>
        <dbReference type="ARBA" id="ARBA00023163"/>
    </source>
</evidence>
<feature type="transmembrane region" description="Helical" evidence="9">
    <location>
        <begin position="839"/>
        <end position="858"/>
    </location>
</feature>
<dbReference type="PROSITE" id="PS00463">
    <property type="entry name" value="ZN2_CY6_FUNGAL_1"/>
    <property type="match status" value="1"/>
</dbReference>
<feature type="region of interest" description="Disordered" evidence="8">
    <location>
        <begin position="946"/>
        <end position="969"/>
    </location>
</feature>
<feature type="compositionally biased region" description="Low complexity" evidence="8">
    <location>
        <begin position="327"/>
        <end position="337"/>
    </location>
</feature>
<evidence type="ECO:0000256" key="6">
    <source>
        <dbReference type="ARBA" id="ARBA00023242"/>
    </source>
</evidence>
<dbReference type="GO" id="GO:0008270">
    <property type="term" value="F:zinc ion binding"/>
    <property type="evidence" value="ECO:0007669"/>
    <property type="project" value="UniProtKB-KW"/>
</dbReference>
<dbReference type="Gene3D" id="3.30.160.60">
    <property type="entry name" value="Classic Zinc Finger"/>
    <property type="match status" value="2"/>
</dbReference>
<feature type="compositionally biased region" description="Polar residues" evidence="8">
    <location>
        <begin position="864"/>
        <end position="878"/>
    </location>
</feature>
<keyword evidence="13" id="KW-1185">Reference proteome</keyword>
<dbReference type="OrthoDB" id="4833235at2759"/>
<dbReference type="SUPFAM" id="SSF57701">
    <property type="entry name" value="Zn2/Cys6 DNA-binding domain"/>
    <property type="match status" value="1"/>
</dbReference>
<dbReference type="InterPro" id="IPR036236">
    <property type="entry name" value="Znf_C2H2_sf"/>
</dbReference>
<evidence type="ECO:0000256" key="7">
    <source>
        <dbReference type="PROSITE-ProRule" id="PRU00042"/>
    </source>
</evidence>
<feature type="region of interest" description="Disordered" evidence="8">
    <location>
        <begin position="300"/>
        <end position="337"/>
    </location>
</feature>
<keyword evidence="5" id="KW-0804">Transcription</keyword>
<accession>A0A135TGS7</accession>
<evidence type="ECO:0000313" key="12">
    <source>
        <dbReference type="EMBL" id="KXH47338.1"/>
    </source>
</evidence>
<sequence>MAETEQAGNERTDSTSDSEDVIAVANPTVDAPVFKCDYCGSTFGRQEHLTRHKRSHTREKPFSCSACGKSFSRLDVLTRHAASHDEVASESRRPVASSRACQACAVSRSRCSKESPCRRCTGKGLECKYPAGRRRGPRTALRSPDENTAPGDRHDSQGEAMEYADPAQVPQPPGMTEIPFPTPNHAPERRAVETSWTLPQVPGDGGQNFPVNNCEVGYGMNPMDNFIQNEEFPEQSAGISAINWLSPQYYSDFDWGIMSSVNEREAFSANLDGVQTVMNAYEAVRQGPWLNLLNSQPVQTSNAALPPASAHQLNPPGTTPRSRPNGSTTGSVESSSTTATYYVDGAPSRAPFKGRPSQRSLVLDNAARPDDDTPTPSTAAPGTSREADEGTGLDLSVQAYDNLLQHISVEPFLQGRGATPLPSIAHARVYFRLYFQHFHPAYNFLQKPTDFYHEPANWPLLLAVCAIGSVYSRGETNLGFRDLFLQLLESAVRFYISTGALDDVAGSSQVSLISPGEDSMGLVIAQTSILWLIHDLHNGVRGDRYDLAFLVRHFLINACRKMDLLGMREHLPEVAQHAGGSDAHRRWLDSESRLRTGLMIWILDVIIFLERGQDVLLKLGDAKGQMPCLDSIWDQPTAKKPGQQQSKPVTIPEAMEMLYMEKRLPPNLGDFSTMVLTYAIIRRTKEAIYHNQIRLNSWTPTADVQKCGPGDTVEETWPPSLPILSRWRNSACDSLDLLHWNANAIIAKAGGWEHPVILHLHLSRLVLLAPITYLQTLAAAASARASSRNVDNSKVEKARSLVAQWALRDQYKARLSVVHAGAMLWHIRRYSVGNFLEPFGIFAATLVVWAYSTMMLFMRRHQNPSSHLASEGPGQQDSPMEAVAEVEEDPEPSFLHLDRPCDDEMVQTYVRLGHKMAGHMAKVGDICNDGAPRKILKEGMQMLKGRPEQNGDAASRVGSGGTSENGRGYSVWGVERTYADLLDSLVQSTSD</sequence>
<dbReference type="Proteomes" id="UP000070328">
    <property type="component" value="Unassembled WGS sequence"/>
</dbReference>
<dbReference type="CDD" id="cd12148">
    <property type="entry name" value="fungal_TF_MHR"/>
    <property type="match status" value="1"/>
</dbReference>
<evidence type="ECO:0000256" key="4">
    <source>
        <dbReference type="ARBA" id="ARBA00023015"/>
    </source>
</evidence>
<evidence type="ECO:0000256" key="9">
    <source>
        <dbReference type="SAM" id="Phobius"/>
    </source>
</evidence>
<dbReference type="InterPro" id="IPR001138">
    <property type="entry name" value="Zn2Cys6_DnaBD"/>
</dbReference>
<keyword evidence="9" id="KW-1133">Transmembrane helix</keyword>
<evidence type="ECO:0000256" key="8">
    <source>
        <dbReference type="SAM" id="MobiDB-lite"/>
    </source>
</evidence>
<dbReference type="PROSITE" id="PS50157">
    <property type="entry name" value="ZINC_FINGER_C2H2_2"/>
    <property type="match status" value="2"/>
</dbReference>
<dbReference type="Pfam" id="PF04082">
    <property type="entry name" value="Fungal_trans"/>
    <property type="match status" value="1"/>
</dbReference>
<keyword evidence="2 7" id="KW-0863">Zinc-finger</keyword>
<dbReference type="FunFam" id="3.30.160.60:FF:002343">
    <property type="entry name" value="Zinc finger protein 33A"/>
    <property type="match status" value="1"/>
</dbReference>
<keyword evidence="9" id="KW-0472">Membrane</keyword>
<feature type="region of interest" description="Disordered" evidence="8">
    <location>
        <begin position="364"/>
        <end position="390"/>
    </location>
</feature>
<evidence type="ECO:0000256" key="3">
    <source>
        <dbReference type="ARBA" id="ARBA00022833"/>
    </source>
</evidence>
<feature type="region of interest" description="Disordered" evidence="8">
    <location>
        <begin position="131"/>
        <end position="158"/>
    </location>
</feature>
<dbReference type="SMART" id="SM00355">
    <property type="entry name" value="ZnF_C2H2"/>
    <property type="match status" value="2"/>
</dbReference>
<feature type="domain" description="Zn(2)-C6 fungal-type" evidence="10">
    <location>
        <begin position="100"/>
        <end position="129"/>
    </location>
</feature>
<gene>
    <name evidence="12" type="ORF">CSIM01_05275</name>
</gene>
<keyword evidence="1" id="KW-0479">Metal-binding</keyword>
<dbReference type="GO" id="GO:0003677">
    <property type="term" value="F:DNA binding"/>
    <property type="evidence" value="ECO:0007669"/>
    <property type="project" value="InterPro"/>
</dbReference>
<feature type="compositionally biased region" description="Polar residues" evidence="8">
    <location>
        <begin position="311"/>
        <end position="326"/>
    </location>
</feature>